<name>A0A8D8LAJ2_CULPI</name>
<dbReference type="EMBL" id="HBUE01247479">
    <property type="protein sequence ID" value="CAG6552603.1"/>
    <property type="molecule type" value="Transcribed_RNA"/>
</dbReference>
<accession>A0A8D8LAJ2</accession>
<sequence>MQPEMEAQHGHNFNRRDRKLCLLLLTFGIRKRMLKPDWIWLLRERHILAANRHAFNGFASGRQVRQFCTGCRNEFCTNRASCCSRSSVSAFLKCNNMLE</sequence>
<dbReference type="AlphaFoldDB" id="A0A8D8LAJ2"/>
<evidence type="ECO:0000313" key="1">
    <source>
        <dbReference type="EMBL" id="CAG6604933.1"/>
    </source>
</evidence>
<reference evidence="1" key="1">
    <citation type="submission" date="2021-05" db="EMBL/GenBank/DDBJ databases">
        <authorList>
            <person name="Alioto T."/>
            <person name="Alioto T."/>
            <person name="Gomez Garrido J."/>
        </authorList>
    </citation>
    <scope>NUCLEOTIDE SEQUENCE</scope>
</reference>
<protein>
    <submittedName>
        <fullName evidence="1">(northern house mosquito) hypothetical protein</fullName>
    </submittedName>
</protein>
<dbReference type="EMBL" id="HBUE01354656">
    <property type="protein sequence ID" value="CAG6604933.1"/>
    <property type="molecule type" value="Transcribed_RNA"/>
</dbReference>
<proteinExistence type="predicted"/>
<organism evidence="1">
    <name type="scientific">Culex pipiens</name>
    <name type="common">House mosquito</name>
    <dbReference type="NCBI Taxonomy" id="7175"/>
    <lineage>
        <taxon>Eukaryota</taxon>
        <taxon>Metazoa</taxon>
        <taxon>Ecdysozoa</taxon>
        <taxon>Arthropoda</taxon>
        <taxon>Hexapoda</taxon>
        <taxon>Insecta</taxon>
        <taxon>Pterygota</taxon>
        <taxon>Neoptera</taxon>
        <taxon>Endopterygota</taxon>
        <taxon>Diptera</taxon>
        <taxon>Nematocera</taxon>
        <taxon>Culicoidea</taxon>
        <taxon>Culicidae</taxon>
        <taxon>Culicinae</taxon>
        <taxon>Culicini</taxon>
        <taxon>Culex</taxon>
        <taxon>Culex</taxon>
    </lineage>
</organism>